<evidence type="ECO:0000313" key="2">
    <source>
        <dbReference type="Proteomes" id="UP000078368"/>
    </source>
</evidence>
<accession>A0A179B4X6</accession>
<organism evidence="1 2">
    <name type="scientific">Peptidiphaga gingivicola</name>
    <dbReference type="NCBI Taxonomy" id="2741497"/>
    <lineage>
        <taxon>Bacteria</taxon>
        <taxon>Bacillati</taxon>
        <taxon>Actinomycetota</taxon>
        <taxon>Actinomycetes</taxon>
        <taxon>Actinomycetales</taxon>
        <taxon>Actinomycetaceae</taxon>
        <taxon>Peptidiphaga</taxon>
    </lineage>
</organism>
<gene>
    <name evidence="1" type="ORF">A4H34_02650</name>
</gene>
<name>A0A179B4X6_9ACTO</name>
<proteinExistence type="predicted"/>
<sequence>MLIMRGHVLEHIREAPADVVELDFADVFFQMSHALGIEGERDSLIGQWETVFLYDDESLMEGDYLASGLRGEITYPVDADIPVALFLQVAQLVLEVYARFVLSEVRVIFPSRRGIINCQTDLFRRLRDQDRKVREPFPEPSKGEARDFSLLIRTIDSDQVKEPKEELVLFDKPMPRSEWSLRAIGSLCSSMIDDYLPYIYGGKNVEFLFRKENQ</sequence>
<dbReference type="EMBL" id="LVZK01000001">
    <property type="protein sequence ID" value="OAP86094.1"/>
    <property type="molecule type" value="Genomic_DNA"/>
</dbReference>
<keyword evidence="2" id="KW-1185">Reference proteome</keyword>
<comment type="caution">
    <text evidence="1">The sequence shown here is derived from an EMBL/GenBank/DDBJ whole genome shotgun (WGS) entry which is preliminary data.</text>
</comment>
<dbReference type="Proteomes" id="UP000078368">
    <property type="component" value="Unassembled WGS sequence"/>
</dbReference>
<evidence type="ECO:0000313" key="1">
    <source>
        <dbReference type="EMBL" id="OAP86094.1"/>
    </source>
</evidence>
<reference evidence="1 2" key="1">
    <citation type="submission" date="2016-04" db="EMBL/GenBank/DDBJ databases">
        <title>Peptidophaga gingivicola gen. nov., sp. nov., isolated from human subgingival plaque.</title>
        <authorList>
            <person name="Beall C.J."/>
            <person name="Mokrzan E.M."/>
            <person name="Griffen A.L."/>
            <person name="Leys E.J."/>
        </authorList>
    </citation>
    <scope>NUCLEOTIDE SEQUENCE [LARGE SCALE GENOMIC DNA]</scope>
    <source>
        <strain evidence="1 2">BA112</strain>
    </source>
</reference>
<protein>
    <submittedName>
        <fullName evidence="1">Uncharacterized protein</fullName>
    </submittedName>
</protein>
<dbReference type="AlphaFoldDB" id="A0A179B4X6"/>